<comment type="caution">
    <text evidence="12">The sequence shown here is derived from an EMBL/GenBank/DDBJ whole genome shotgun (WGS) entry which is preliminary data.</text>
</comment>
<feature type="domain" description="Ribbon-helix-helix protein CopG" evidence="10">
    <location>
        <begin position="10"/>
        <end position="48"/>
    </location>
</feature>
<evidence type="ECO:0000256" key="4">
    <source>
        <dbReference type="ARBA" id="ARBA00022723"/>
    </source>
</evidence>
<evidence type="ECO:0000256" key="7">
    <source>
        <dbReference type="ARBA" id="ARBA00023163"/>
    </source>
</evidence>
<comment type="cofactor">
    <cofactor evidence="1">
        <name>Ni(2+)</name>
        <dbReference type="ChEBI" id="CHEBI:49786"/>
    </cofactor>
</comment>
<evidence type="ECO:0000259" key="11">
    <source>
        <dbReference type="Pfam" id="PF08753"/>
    </source>
</evidence>
<dbReference type="EMBL" id="BMLK01000003">
    <property type="protein sequence ID" value="GGN43428.1"/>
    <property type="molecule type" value="Genomic_DNA"/>
</dbReference>
<evidence type="ECO:0000256" key="5">
    <source>
        <dbReference type="ARBA" id="ARBA00023015"/>
    </source>
</evidence>
<dbReference type="SUPFAM" id="SSF55021">
    <property type="entry name" value="ACT-like"/>
    <property type="match status" value="1"/>
</dbReference>
<dbReference type="InterPro" id="IPR002145">
    <property type="entry name" value="CopG"/>
</dbReference>
<dbReference type="InterPro" id="IPR045865">
    <property type="entry name" value="ACT-like_dom_sf"/>
</dbReference>
<keyword evidence="7 8" id="KW-0804">Transcription</keyword>
<dbReference type="CDD" id="cd22231">
    <property type="entry name" value="RHH_NikR_HicB-like"/>
    <property type="match status" value="1"/>
</dbReference>
<reference evidence="13" key="1">
    <citation type="journal article" date="2019" name="Int. J. Syst. Evol. Microbiol.">
        <title>The Global Catalogue of Microorganisms (GCM) 10K type strain sequencing project: providing services to taxonomists for standard genome sequencing and annotation.</title>
        <authorList>
            <consortium name="The Broad Institute Genomics Platform"/>
            <consortium name="The Broad Institute Genome Sequencing Center for Infectious Disease"/>
            <person name="Wu L."/>
            <person name="Ma J."/>
        </authorList>
    </citation>
    <scope>NUCLEOTIDE SEQUENCE [LARGE SCALE GENOMIC DNA]</scope>
    <source>
        <strain evidence="13">CGMCC 1.6784</strain>
    </source>
</reference>
<feature type="compositionally biased region" description="Basic and acidic residues" evidence="9">
    <location>
        <begin position="178"/>
        <end position="196"/>
    </location>
</feature>
<sequence>MSTDNGNLARLSMSLPAELFRKLDVMVEERGLPSRSQLIAELIRHALADHEARTRPDDMLAGTITLVYRGDRGRVRQQLAESQAEYLKEVISSQHVFLEDDQSLEVLLVQGPAVRLDELCDALRSIRGVQQLQLVTTTALLPPLHEQGRLRSDAGKARQTQAGKNGRGKTARSAAAGRDSDEERATAKKVAEPLAL</sequence>
<keyword evidence="3" id="KW-0533">Nickel</keyword>
<proteinExistence type="inferred from homology"/>
<dbReference type="InterPro" id="IPR050192">
    <property type="entry name" value="CopG/NikR_regulator"/>
</dbReference>
<evidence type="ECO:0000256" key="6">
    <source>
        <dbReference type="ARBA" id="ARBA00023125"/>
    </source>
</evidence>
<dbReference type="PANTHER" id="PTHR34719">
    <property type="entry name" value="NICKEL-RESPONSIVE REGULATOR"/>
    <property type="match status" value="1"/>
</dbReference>
<name>A0ABQ2JE31_9SPHN</name>
<dbReference type="InterPro" id="IPR022988">
    <property type="entry name" value="Ni_resp_reg_NikR"/>
</dbReference>
<keyword evidence="6 8" id="KW-0238">DNA-binding</keyword>
<protein>
    <recommendedName>
        <fullName evidence="8">Putative nickel-responsive regulator</fullName>
    </recommendedName>
</protein>
<gene>
    <name evidence="12" type="ORF">GCM10011349_07540</name>
</gene>
<feature type="region of interest" description="Disordered" evidence="9">
    <location>
        <begin position="145"/>
        <end position="196"/>
    </location>
</feature>
<comment type="function">
    <text evidence="8">Transcriptional regulator.</text>
</comment>
<evidence type="ECO:0000256" key="2">
    <source>
        <dbReference type="ARBA" id="ARBA00008478"/>
    </source>
</evidence>
<dbReference type="Pfam" id="PF01402">
    <property type="entry name" value="RHH_1"/>
    <property type="match status" value="1"/>
</dbReference>
<evidence type="ECO:0000256" key="1">
    <source>
        <dbReference type="ARBA" id="ARBA00001967"/>
    </source>
</evidence>
<keyword evidence="4" id="KW-0479">Metal-binding</keyword>
<dbReference type="InterPro" id="IPR014864">
    <property type="entry name" value="TF_NikR_Ni-bd_C"/>
</dbReference>
<keyword evidence="13" id="KW-1185">Reference proteome</keyword>
<dbReference type="InterPro" id="IPR013321">
    <property type="entry name" value="Arc_rbn_hlx_hlx"/>
</dbReference>
<evidence type="ECO:0000313" key="13">
    <source>
        <dbReference type="Proteomes" id="UP000605099"/>
    </source>
</evidence>
<organism evidence="12 13">
    <name type="scientific">Novosphingobium indicum</name>
    <dbReference type="NCBI Taxonomy" id="462949"/>
    <lineage>
        <taxon>Bacteria</taxon>
        <taxon>Pseudomonadati</taxon>
        <taxon>Pseudomonadota</taxon>
        <taxon>Alphaproteobacteria</taxon>
        <taxon>Sphingomonadales</taxon>
        <taxon>Sphingomonadaceae</taxon>
        <taxon>Novosphingobium</taxon>
    </lineage>
</organism>
<dbReference type="Pfam" id="PF08753">
    <property type="entry name" value="NikR_C"/>
    <property type="match status" value="1"/>
</dbReference>
<evidence type="ECO:0000259" key="10">
    <source>
        <dbReference type="Pfam" id="PF01402"/>
    </source>
</evidence>
<feature type="compositionally biased region" description="Basic and acidic residues" evidence="9">
    <location>
        <begin position="146"/>
        <end position="156"/>
    </location>
</feature>
<dbReference type="HAMAP" id="MF_00476">
    <property type="entry name" value="NikR"/>
    <property type="match status" value="1"/>
</dbReference>
<comment type="similarity">
    <text evidence="2 8">Belongs to the transcriptional regulatory CopG/NikR family.</text>
</comment>
<evidence type="ECO:0000256" key="9">
    <source>
        <dbReference type="SAM" id="MobiDB-lite"/>
    </source>
</evidence>
<dbReference type="PANTHER" id="PTHR34719:SF2">
    <property type="entry name" value="NICKEL-RESPONSIVE REGULATOR"/>
    <property type="match status" value="1"/>
</dbReference>
<evidence type="ECO:0000256" key="8">
    <source>
        <dbReference type="HAMAP-Rule" id="MF_00476"/>
    </source>
</evidence>
<dbReference type="SUPFAM" id="SSF47598">
    <property type="entry name" value="Ribbon-helix-helix"/>
    <property type="match status" value="1"/>
</dbReference>
<dbReference type="InterPro" id="IPR027271">
    <property type="entry name" value="Acetolactate_synth/TF_NikR_C"/>
</dbReference>
<dbReference type="Gene3D" id="1.10.1220.10">
    <property type="entry name" value="Met repressor-like"/>
    <property type="match status" value="1"/>
</dbReference>
<evidence type="ECO:0000313" key="12">
    <source>
        <dbReference type="EMBL" id="GGN43428.1"/>
    </source>
</evidence>
<evidence type="ECO:0000256" key="3">
    <source>
        <dbReference type="ARBA" id="ARBA00022596"/>
    </source>
</evidence>
<feature type="domain" description="Transcription factor NikR nickel binding C-terminal" evidence="11">
    <location>
        <begin position="61"/>
        <end position="137"/>
    </location>
</feature>
<keyword evidence="5 8" id="KW-0805">Transcription regulation</keyword>
<dbReference type="InterPro" id="IPR010985">
    <property type="entry name" value="Ribbon_hlx_hlx"/>
</dbReference>
<accession>A0ABQ2JE31</accession>
<comment type="caution">
    <text evidence="8">Lacks conserved residue(s) required for the propagation of feature annotation.</text>
</comment>
<dbReference type="Gene3D" id="3.30.70.1150">
    <property type="entry name" value="ACT-like. Chain A, domain 2"/>
    <property type="match status" value="1"/>
</dbReference>
<dbReference type="Proteomes" id="UP000605099">
    <property type="component" value="Unassembled WGS sequence"/>
</dbReference>